<keyword evidence="4" id="KW-1185">Reference proteome</keyword>
<proteinExistence type="predicted"/>
<comment type="caution">
    <text evidence="3">The sequence shown here is derived from an EMBL/GenBank/DDBJ whole genome shotgun (WGS) entry which is preliminary data.</text>
</comment>
<dbReference type="PROSITE" id="PS50112">
    <property type="entry name" value="PAS"/>
    <property type="match status" value="1"/>
</dbReference>
<dbReference type="InterPro" id="IPR001610">
    <property type="entry name" value="PAC"/>
</dbReference>
<dbReference type="PROSITE" id="PS50113">
    <property type="entry name" value="PAC"/>
    <property type="match status" value="1"/>
</dbReference>
<protein>
    <submittedName>
        <fullName evidence="3">PAS domain S-box protein</fullName>
    </submittedName>
</protein>
<accession>A0ABU5C6M3</accession>
<dbReference type="InterPro" id="IPR000700">
    <property type="entry name" value="PAS-assoc_C"/>
</dbReference>
<feature type="domain" description="PAS" evidence="1">
    <location>
        <begin position="11"/>
        <end position="52"/>
    </location>
</feature>
<dbReference type="InterPro" id="IPR052163">
    <property type="entry name" value="DGC-Regulatory_Protein"/>
</dbReference>
<dbReference type="Proteomes" id="UP001281447">
    <property type="component" value="Unassembled WGS sequence"/>
</dbReference>
<gene>
    <name evidence="3" type="ORF">RWE15_11565</name>
</gene>
<organism evidence="3 4">
    <name type="scientific">Tigheibacillus halophilus</name>
    <dbReference type="NCBI Taxonomy" id="361280"/>
    <lineage>
        <taxon>Bacteria</taxon>
        <taxon>Bacillati</taxon>
        <taxon>Bacillota</taxon>
        <taxon>Bacilli</taxon>
        <taxon>Bacillales</taxon>
        <taxon>Bacillaceae</taxon>
        <taxon>Tigheibacillus</taxon>
    </lineage>
</organism>
<evidence type="ECO:0000259" key="1">
    <source>
        <dbReference type="PROSITE" id="PS50112"/>
    </source>
</evidence>
<reference evidence="3 4" key="1">
    <citation type="submission" date="2023-10" db="EMBL/GenBank/DDBJ databases">
        <title>Virgibacillus halophilus 5B73C genome.</title>
        <authorList>
            <person name="Miliotis G."/>
            <person name="Sengupta P."/>
            <person name="Hameed A."/>
            <person name="Chuvochina M."/>
            <person name="Mcdonagh F."/>
            <person name="Simpson A.C."/>
            <person name="Singh N.K."/>
            <person name="Rekha P.D."/>
            <person name="Raman K."/>
            <person name="Hugenholtz P."/>
            <person name="Venkateswaran K."/>
        </authorList>
    </citation>
    <scope>NUCLEOTIDE SEQUENCE [LARGE SCALE GENOMIC DNA]</scope>
    <source>
        <strain evidence="3 4">5B73C</strain>
    </source>
</reference>
<dbReference type="NCBIfam" id="TIGR00229">
    <property type="entry name" value="sensory_box"/>
    <property type="match status" value="1"/>
</dbReference>
<dbReference type="SMART" id="SM00086">
    <property type="entry name" value="PAC"/>
    <property type="match status" value="1"/>
</dbReference>
<evidence type="ECO:0000313" key="3">
    <source>
        <dbReference type="EMBL" id="MDY0394953.1"/>
    </source>
</evidence>
<evidence type="ECO:0000313" key="4">
    <source>
        <dbReference type="Proteomes" id="UP001281447"/>
    </source>
</evidence>
<name>A0ABU5C6M3_9BACI</name>
<dbReference type="SUPFAM" id="SSF55785">
    <property type="entry name" value="PYP-like sensor domain (PAS domain)"/>
    <property type="match status" value="1"/>
</dbReference>
<dbReference type="PANTHER" id="PTHR46663:SF3">
    <property type="entry name" value="SLL0267 PROTEIN"/>
    <property type="match status" value="1"/>
</dbReference>
<sequence length="125" mass="14602">MYYQDRMMMERQIIRDTAEGIMVTNKNLEIVDVNPAFSNITGYTKEEVSGNTPKMLQSGKQSKEFYQEMWVQIKKNGYWQGEIWNKRKNGEIYPELLTISPIENSVGSIAYYVGIFNDISQKKNK</sequence>
<feature type="domain" description="PAC" evidence="2">
    <location>
        <begin position="79"/>
        <end position="125"/>
    </location>
</feature>
<dbReference type="PANTHER" id="PTHR46663">
    <property type="entry name" value="DIGUANYLATE CYCLASE DGCT-RELATED"/>
    <property type="match status" value="1"/>
</dbReference>
<dbReference type="CDD" id="cd00130">
    <property type="entry name" value="PAS"/>
    <property type="match status" value="1"/>
</dbReference>
<dbReference type="InterPro" id="IPR035965">
    <property type="entry name" value="PAS-like_dom_sf"/>
</dbReference>
<dbReference type="SMART" id="SM00091">
    <property type="entry name" value="PAS"/>
    <property type="match status" value="1"/>
</dbReference>
<dbReference type="InterPro" id="IPR000014">
    <property type="entry name" value="PAS"/>
</dbReference>
<dbReference type="Gene3D" id="3.30.450.20">
    <property type="entry name" value="PAS domain"/>
    <property type="match status" value="1"/>
</dbReference>
<dbReference type="EMBL" id="JAWDIP010000003">
    <property type="protein sequence ID" value="MDY0394953.1"/>
    <property type="molecule type" value="Genomic_DNA"/>
</dbReference>
<dbReference type="Pfam" id="PF13426">
    <property type="entry name" value="PAS_9"/>
    <property type="match status" value="1"/>
</dbReference>
<evidence type="ECO:0000259" key="2">
    <source>
        <dbReference type="PROSITE" id="PS50113"/>
    </source>
</evidence>